<feature type="transmembrane region" description="Helical" evidence="1">
    <location>
        <begin position="97"/>
        <end position="118"/>
    </location>
</feature>
<keyword evidence="3" id="KW-1185">Reference proteome</keyword>
<keyword evidence="1" id="KW-1133">Transmembrane helix</keyword>
<evidence type="ECO:0000313" key="2">
    <source>
        <dbReference type="EMBL" id="KAF9523970.1"/>
    </source>
</evidence>
<keyword evidence="1" id="KW-0472">Membrane</keyword>
<organism evidence="2 3">
    <name type="scientific">Crepidotus variabilis</name>
    <dbReference type="NCBI Taxonomy" id="179855"/>
    <lineage>
        <taxon>Eukaryota</taxon>
        <taxon>Fungi</taxon>
        <taxon>Dikarya</taxon>
        <taxon>Basidiomycota</taxon>
        <taxon>Agaricomycotina</taxon>
        <taxon>Agaricomycetes</taxon>
        <taxon>Agaricomycetidae</taxon>
        <taxon>Agaricales</taxon>
        <taxon>Agaricineae</taxon>
        <taxon>Crepidotaceae</taxon>
        <taxon>Crepidotus</taxon>
    </lineage>
</organism>
<evidence type="ECO:0000256" key="1">
    <source>
        <dbReference type="SAM" id="Phobius"/>
    </source>
</evidence>
<feature type="transmembrane region" description="Helical" evidence="1">
    <location>
        <begin position="198"/>
        <end position="216"/>
    </location>
</feature>
<dbReference type="EMBL" id="MU157907">
    <property type="protein sequence ID" value="KAF9523970.1"/>
    <property type="molecule type" value="Genomic_DNA"/>
</dbReference>
<reference evidence="2" key="1">
    <citation type="submission" date="2020-11" db="EMBL/GenBank/DDBJ databases">
        <authorList>
            <consortium name="DOE Joint Genome Institute"/>
            <person name="Ahrendt S."/>
            <person name="Riley R."/>
            <person name="Andreopoulos W."/>
            <person name="Labutti K."/>
            <person name="Pangilinan J."/>
            <person name="Ruiz-Duenas F.J."/>
            <person name="Barrasa J.M."/>
            <person name="Sanchez-Garcia M."/>
            <person name="Camarero S."/>
            <person name="Miyauchi S."/>
            <person name="Serrano A."/>
            <person name="Linde D."/>
            <person name="Babiker R."/>
            <person name="Drula E."/>
            <person name="Ayuso-Fernandez I."/>
            <person name="Pacheco R."/>
            <person name="Padilla G."/>
            <person name="Ferreira P."/>
            <person name="Barriuso J."/>
            <person name="Kellner H."/>
            <person name="Castanera R."/>
            <person name="Alfaro M."/>
            <person name="Ramirez L."/>
            <person name="Pisabarro A.G."/>
            <person name="Kuo A."/>
            <person name="Tritt A."/>
            <person name="Lipzen A."/>
            <person name="He G."/>
            <person name="Yan M."/>
            <person name="Ng V."/>
            <person name="Cullen D."/>
            <person name="Martin F."/>
            <person name="Rosso M.-N."/>
            <person name="Henrissat B."/>
            <person name="Hibbett D."/>
            <person name="Martinez A.T."/>
            <person name="Grigoriev I.V."/>
        </authorList>
    </citation>
    <scope>NUCLEOTIDE SEQUENCE</scope>
    <source>
        <strain evidence="2">CBS 506.95</strain>
    </source>
</reference>
<protein>
    <submittedName>
        <fullName evidence="2">Uncharacterized protein</fullName>
    </submittedName>
</protein>
<feature type="transmembrane region" description="Helical" evidence="1">
    <location>
        <begin position="124"/>
        <end position="142"/>
    </location>
</feature>
<feature type="transmembrane region" description="Helical" evidence="1">
    <location>
        <begin position="171"/>
        <end position="192"/>
    </location>
</feature>
<comment type="caution">
    <text evidence="2">The sequence shown here is derived from an EMBL/GenBank/DDBJ whole genome shotgun (WGS) entry which is preliminary data.</text>
</comment>
<dbReference type="AlphaFoldDB" id="A0A9P6JKL9"/>
<proteinExistence type="predicted"/>
<dbReference type="OrthoDB" id="3038990at2759"/>
<evidence type="ECO:0000313" key="3">
    <source>
        <dbReference type="Proteomes" id="UP000807306"/>
    </source>
</evidence>
<keyword evidence="1" id="KW-0812">Transmembrane</keyword>
<gene>
    <name evidence="2" type="ORF">CPB83DRAFT_886588</name>
</gene>
<name>A0A9P6JKL9_9AGAR</name>
<sequence>MSKYVDWETERVFQIRAERCVLLSGITLMIWDFVENVLDDILLFTAHPVRLPSVVYLLARMSTLAFLISMLAPSNVHTTSILLYFRVHALYRSNRWVQVFFLISCLGVIASCFIWAMVSGLCSGIFDIAIAIAILIHLRLGWLRGVGQRFWLPFRSRPEAPITDKILQDSLGYVLLAVVIKIPQILLVSALAGGYWELYSVYLDAAIMCIISAKIFRDMKLGYWTATSRPIPGLDTPPTSGLRFDHHTQNSTLLSNVG</sequence>
<dbReference type="Proteomes" id="UP000807306">
    <property type="component" value="Unassembled WGS sequence"/>
</dbReference>
<accession>A0A9P6JKL9</accession>
<feature type="transmembrane region" description="Helical" evidence="1">
    <location>
        <begin position="21"/>
        <end position="44"/>
    </location>
</feature>
<feature type="transmembrane region" description="Helical" evidence="1">
    <location>
        <begin position="64"/>
        <end position="85"/>
    </location>
</feature>